<keyword evidence="11" id="KW-1185">Reference proteome</keyword>
<dbReference type="GO" id="GO:0008270">
    <property type="term" value="F:zinc ion binding"/>
    <property type="evidence" value="ECO:0007669"/>
    <property type="project" value="UniProtKB-KW"/>
</dbReference>
<keyword evidence="6" id="KW-0539">Nucleus</keyword>
<keyword evidence="4 7" id="KW-0863">Zinc-finger</keyword>
<dbReference type="SMART" id="SM00355">
    <property type="entry name" value="ZnF_C2H2"/>
    <property type="match status" value="2"/>
</dbReference>
<dbReference type="SUPFAM" id="SSF57667">
    <property type="entry name" value="beta-beta-alpha zinc fingers"/>
    <property type="match status" value="1"/>
</dbReference>
<dbReference type="PROSITE" id="PS50157">
    <property type="entry name" value="ZINC_FINGER_C2H2_2"/>
    <property type="match status" value="2"/>
</dbReference>
<feature type="non-terminal residue" evidence="10">
    <location>
        <position position="1"/>
    </location>
</feature>
<proteinExistence type="predicted"/>
<dbReference type="Gene3D" id="3.30.160.60">
    <property type="entry name" value="Classic Zinc Finger"/>
    <property type="match status" value="2"/>
</dbReference>
<dbReference type="FunFam" id="3.30.160.60:FF:000446">
    <property type="entry name" value="Zinc finger protein"/>
    <property type="match status" value="1"/>
</dbReference>
<dbReference type="Proteomes" id="UP000094455">
    <property type="component" value="Unassembled WGS sequence"/>
</dbReference>
<reference evidence="10 11" key="1">
    <citation type="journal article" date="2016" name="Proc. Natl. Acad. Sci. U.S.A.">
        <title>Comparative genomics of biotechnologically important yeasts.</title>
        <authorList>
            <person name="Riley R."/>
            <person name="Haridas S."/>
            <person name="Wolfe K.H."/>
            <person name="Lopes M.R."/>
            <person name="Hittinger C.T."/>
            <person name="Goeker M."/>
            <person name="Salamov A.A."/>
            <person name="Wisecaver J.H."/>
            <person name="Long T.M."/>
            <person name="Calvey C.H."/>
            <person name="Aerts A.L."/>
            <person name="Barry K.W."/>
            <person name="Choi C."/>
            <person name="Clum A."/>
            <person name="Coughlan A.Y."/>
            <person name="Deshpande S."/>
            <person name="Douglass A.P."/>
            <person name="Hanson S.J."/>
            <person name="Klenk H.-P."/>
            <person name="LaButti K.M."/>
            <person name="Lapidus A."/>
            <person name="Lindquist E.A."/>
            <person name="Lipzen A.M."/>
            <person name="Meier-Kolthoff J.P."/>
            <person name="Ohm R.A."/>
            <person name="Otillar R.P."/>
            <person name="Pangilinan J.L."/>
            <person name="Peng Y."/>
            <person name="Rokas A."/>
            <person name="Rosa C.A."/>
            <person name="Scheuner C."/>
            <person name="Sibirny A.A."/>
            <person name="Slot J.C."/>
            <person name="Stielow J.B."/>
            <person name="Sun H."/>
            <person name="Kurtzman C.P."/>
            <person name="Blackwell M."/>
            <person name="Grigoriev I.V."/>
            <person name="Jeffries T.W."/>
        </authorList>
    </citation>
    <scope>NUCLEOTIDE SEQUENCE [LARGE SCALE GENOMIC DNA]</scope>
    <source>
        <strain evidence="10 11">NRRL Y-2026</strain>
    </source>
</reference>
<keyword evidence="3" id="KW-0677">Repeat</keyword>
<evidence type="ECO:0000256" key="3">
    <source>
        <dbReference type="ARBA" id="ARBA00022737"/>
    </source>
</evidence>
<dbReference type="PANTHER" id="PTHR40626">
    <property type="entry name" value="MIP31509P"/>
    <property type="match status" value="1"/>
</dbReference>
<dbReference type="RefSeq" id="XP_019018597.1">
    <property type="nucleotide sequence ID" value="XM_019162133.1"/>
</dbReference>
<dbReference type="PANTHER" id="PTHR40626:SF28">
    <property type="entry name" value="REGULATORY PROTEIN ADR1"/>
    <property type="match status" value="1"/>
</dbReference>
<dbReference type="Pfam" id="PF00096">
    <property type="entry name" value="zf-C2H2"/>
    <property type="match status" value="2"/>
</dbReference>
<accession>A0A1E3NMZ0</accession>
<evidence type="ECO:0000256" key="4">
    <source>
        <dbReference type="ARBA" id="ARBA00022771"/>
    </source>
</evidence>
<dbReference type="EMBL" id="KV454002">
    <property type="protein sequence ID" value="ODQ47484.1"/>
    <property type="molecule type" value="Genomic_DNA"/>
</dbReference>
<evidence type="ECO:0000256" key="5">
    <source>
        <dbReference type="ARBA" id="ARBA00022833"/>
    </source>
</evidence>
<evidence type="ECO:0000313" key="10">
    <source>
        <dbReference type="EMBL" id="ODQ47484.1"/>
    </source>
</evidence>
<keyword evidence="2" id="KW-0479">Metal-binding</keyword>
<feature type="domain" description="C2H2-type" evidence="9">
    <location>
        <begin position="19"/>
        <end position="46"/>
    </location>
</feature>
<feature type="non-terminal residue" evidence="10">
    <location>
        <position position="1186"/>
    </location>
</feature>
<evidence type="ECO:0000256" key="6">
    <source>
        <dbReference type="ARBA" id="ARBA00023242"/>
    </source>
</evidence>
<dbReference type="InterPro" id="IPR051059">
    <property type="entry name" value="VerF-like"/>
</dbReference>
<dbReference type="GO" id="GO:0000785">
    <property type="term" value="C:chromatin"/>
    <property type="evidence" value="ECO:0007669"/>
    <property type="project" value="TreeGrafter"/>
</dbReference>
<organism evidence="10 11">
    <name type="scientific">Pichia membranifaciens NRRL Y-2026</name>
    <dbReference type="NCBI Taxonomy" id="763406"/>
    <lineage>
        <taxon>Eukaryota</taxon>
        <taxon>Fungi</taxon>
        <taxon>Dikarya</taxon>
        <taxon>Ascomycota</taxon>
        <taxon>Saccharomycotina</taxon>
        <taxon>Pichiomycetes</taxon>
        <taxon>Pichiales</taxon>
        <taxon>Pichiaceae</taxon>
        <taxon>Pichia</taxon>
    </lineage>
</organism>
<name>A0A1E3NMZ0_9ASCO</name>
<dbReference type="STRING" id="763406.A0A1E3NMZ0"/>
<evidence type="ECO:0000259" key="9">
    <source>
        <dbReference type="PROSITE" id="PS50157"/>
    </source>
</evidence>
<gene>
    <name evidence="10" type="ORF">PICMEDRAFT_19657</name>
</gene>
<dbReference type="InterPro" id="IPR036236">
    <property type="entry name" value="Znf_C2H2_sf"/>
</dbReference>
<keyword evidence="5" id="KW-0862">Zinc</keyword>
<dbReference type="GO" id="GO:0000981">
    <property type="term" value="F:DNA-binding transcription factor activity, RNA polymerase II-specific"/>
    <property type="evidence" value="ECO:0007669"/>
    <property type="project" value="InterPro"/>
</dbReference>
<protein>
    <recommendedName>
        <fullName evidence="9">C2H2-type domain-containing protein</fullName>
    </recommendedName>
</protein>
<dbReference type="GO" id="GO:0005634">
    <property type="term" value="C:nucleus"/>
    <property type="evidence" value="ECO:0007669"/>
    <property type="project" value="UniProtKB-SubCell"/>
</dbReference>
<sequence length="1186" mass="135202">VSQEFTLKGSTPSGKPRLFVCATCTRAFARQEHLKRHERSHTKEKPFTCNICSRKFSRRDLLLRHSTKLHAGAADVIPRLRKRSMKHMKKEELEQLQREQDADIDNHHDPNNKRTKANSLSTATASTLISAASVLTGITSNASNASSNAVNNNPIHLNDSDSNFDRFNELQSNAYNYYRRASFSAMSGVNYALTNPEPYASETVEFSTPQFNSLEDEQEKWLNSFSDNNDINGIEKDQSIPSSLTEIEQLNNFINSRIQKREQQQNDRLVKFSDQPQQPIQSGTHHQQLKQTSAIRHSILNATDGNYPKNANDTEKLNLNSDFFDNFLDDNDSGVLEGVTKKVLSWQETLFNQPITDLEKLNEMHIGKAYGVPQGYSFYGGDEAGPMNRSNSNGLLGTYNDGSLSSDATISPVLLEPSCSVGHIEGDDEVNKHNKIPRTHHSHHRHLTFEEEFSEATLSSCSQAFLFTNNIARLVNKGLSDYPFFGTPTPELLQNDVLNLYVDQFIGKFLTHHPFIHRGVLNEYWLMKEAIDAAQENSISVTESESYQGTSLKLVRDENFVENFKVSIICLPLLITTIGAVVSNKREDAAILYEISRRCIHVYLESRKKLRTCGGVGGIGLSASVTESSPLWLIQSLTLSVIYGLFADEEISLSVIIRQVHALNALIKSSGINQLRVPDKINSDYKSFINHESTIRTIHMIFHVSTLLSTLYNIVPSLNISDLNTDLPSASLLWECSSAEEYSKLIENFDFHAKNFKEVIRELVKLDLDQVDPNTGLVDNRNFLLDYHVSEFGLICLQNGLHQLVYFKQLSNEDDPNDKQVNDNVANLGKCILADVGEGADITIEKIRKIGEVWNLLVKACVLYNKSSEVYNDCKILNHYLNLKLSSIVSLNKIKESVWLKSFSDINEQYIACFNYGDDELKDQHFQTELIHLIENSINILKLLASSSSSDISPEDKEELANSYNYNSLNKINLNVLHKLSIDSQILFDVILIIVKFLTNYENFFKIRMKFNNLTNYTFLQHFEMSSAIFLSERGEGAGDDNDGVEEALQRFDKVLFKYYLKFFKIFLNLEQFLKHNYNYEDFETGQAGDFAGVEIDRVLRESHNKFREEERTLNDIVSDELVVFHDRDLIMSELVNFKLPFKFLKMGGFLFGFIYDKNFKFVNFKHLSDVLFHLRIFLESKDEYV</sequence>
<evidence type="ECO:0000256" key="2">
    <source>
        <dbReference type="ARBA" id="ARBA00022723"/>
    </source>
</evidence>
<feature type="domain" description="C2H2-type" evidence="9">
    <location>
        <begin position="47"/>
        <end position="75"/>
    </location>
</feature>
<evidence type="ECO:0000313" key="11">
    <source>
        <dbReference type="Proteomes" id="UP000094455"/>
    </source>
</evidence>
<feature type="compositionally biased region" description="Basic and acidic residues" evidence="8">
    <location>
        <begin position="89"/>
        <end position="112"/>
    </location>
</feature>
<dbReference type="PROSITE" id="PS00028">
    <property type="entry name" value="ZINC_FINGER_C2H2_1"/>
    <property type="match status" value="2"/>
</dbReference>
<dbReference type="InterPro" id="IPR013087">
    <property type="entry name" value="Znf_C2H2_type"/>
</dbReference>
<comment type="subcellular location">
    <subcellularLocation>
        <location evidence="1">Nucleus</location>
    </subcellularLocation>
</comment>
<feature type="region of interest" description="Disordered" evidence="8">
    <location>
        <begin position="86"/>
        <end position="119"/>
    </location>
</feature>
<evidence type="ECO:0000256" key="8">
    <source>
        <dbReference type="SAM" id="MobiDB-lite"/>
    </source>
</evidence>
<evidence type="ECO:0000256" key="7">
    <source>
        <dbReference type="PROSITE-ProRule" id="PRU00042"/>
    </source>
</evidence>
<dbReference type="OrthoDB" id="10018191at2759"/>
<dbReference type="GO" id="GO:0000978">
    <property type="term" value="F:RNA polymerase II cis-regulatory region sequence-specific DNA binding"/>
    <property type="evidence" value="ECO:0007669"/>
    <property type="project" value="InterPro"/>
</dbReference>
<dbReference type="GeneID" id="30178820"/>
<dbReference type="AlphaFoldDB" id="A0A1E3NMZ0"/>
<evidence type="ECO:0000256" key="1">
    <source>
        <dbReference type="ARBA" id="ARBA00004123"/>
    </source>
</evidence>